<evidence type="ECO:0000256" key="1">
    <source>
        <dbReference type="SAM" id="MobiDB-lite"/>
    </source>
</evidence>
<dbReference type="RefSeq" id="WP_073140494.1">
    <property type="nucleotide sequence ID" value="NZ_FQZF01000059.1"/>
</dbReference>
<evidence type="ECO:0000259" key="2">
    <source>
        <dbReference type="Pfam" id="PF12762"/>
    </source>
</evidence>
<dbReference type="OrthoDB" id="271821at2"/>
<evidence type="ECO:0000313" key="4">
    <source>
        <dbReference type="Proteomes" id="UP000184387"/>
    </source>
</evidence>
<dbReference type="STRING" id="198092.SAMN02745194_04986"/>
<protein>
    <submittedName>
        <fullName evidence="3">ISXO2-like transposase domain-containing protein</fullName>
    </submittedName>
</protein>
<feature type="compositionally biased region" description="Basic and acidic residues" evidence="1">
    <location>
        <begin position="63"/>
        <end position="73"/>
    </location>
</feature>
<sequence>MPIGISPENTGRTPAASSVCLSTRRLAAIGVRFSPSNRSDATLSGVVEIDGAYVGGHTRRENKKADRKDRRLSENQSNVVTPGLSFVSATGVPCRSSWRARRTVWRLPASISRRVP</sequence>
<organism evidence="3 4">
    <name type="scientific">Muricoccus roseus</name>
    <dbReference type="NCBI Taxonomy" id="198092"/>
    <lineage>
        <taxon>Bacteria</taxon>
        <taxon>Pseudomonadati</taxon>
        <taxon>Pseudomonadota</taxon>
        <taxon>Alphaproteobacteria</taxon>
        <taxon>Acetobacterales</taxon>
        <taxon>Roseomonadaceae</taxon>
        <taxon>Muricoccus</taxon>
    </lineage>
</organism>
<name>A0A1M6SR07_9PROT</name>
<gene>
    <name evidence="3" type="ORF">SAMN02745194_04986</name>
</gene>
<dbReference type="EMBL" id="FQZF01000059">
    <property type="protein sequence ID" value="SHK47079.1"/>
    <property type="molecule type" value="Genomic_DNA"/>
</dbReference>
<proteinExistence type="predicted"/>
<accession>A0A1M6SR07</accession>
<feature type="domain" description="ISXO2-like transposase" evidence="2">
    <location>
        <begin position="42"/>
        <end position="80"/>
    </location>
</feature>
<dbReference type="InterPro" id="IPR024445">
    <property type="entry name" value="Tnp_ISXO2-like"/>
</dbReference>
<evidence type="ECO:0000313" key="3">
    <source>
        <dbReference type="EMBL" id="SHK47079.1"/>
    </source>
</evidence>
<dbReference type="AlphaFoldDB" id="A0A1M6SR07"/>
<dbReference type="Proteomes" id="UP000184387">
    <property type="component" value="Unassembled WGS sequence"/>
</dbReference>
<dbReference type="Pfam" id="PF12762">
    <property type="entry name" value="DDE_Tnp_IS1595"/>
    <property type="match status" value="1"/>
</dbReference>
<reference evidence="3 4" key="1">
    <citation type="submission" date="2016-11" db="EMBL/GenBank/DDBJ databases">
        <authorList>
            <person name="Jaros S."/>
            <person name="Januszkiewicz K."/>
            <person name="Wedrychowicz H."/>
        </authorList>
    </citation>
    <scope>NUCLEOTIDE SEQUENCE [LARGE SCALE GENOMIC DNA]</scope>
    <source>
        <strain evidence="3 4">DSM 14916</strain>
    </source>
</reference>
<keyword evidence="4" id="KW-1185">Reference proteome</keyword>
<feature type="region of interest" description="Disordered" evidence="1">
    <location>
        <begin position="58"/>
        <end position="77"/>
    </location>
</feature>